<evidence type="ECO:0000313" key="1">
    <source>
        <dbReference type="EMBL" id="SER36128.1"/>
    </source>
</evidence>
<gene>
    <name evidence="1" type="ORF">SAMN05216409_11839</name>
</gene>
<dbReference type="RefSeq" id="WP_074829604.1">
    <property type="nucleotide sequence ID" value="NZ_FOEV01000018.1"/>
</dbReference>
<accession>A0A9X8MH28</accession>
<reference evidence="1 2" key="1">
    <citation type="submission" date="2016-10" db="EMBL/GenBank/DDBJ databases">
        <authorList>
            <person name="Varghese N."/>
            <person name="Submissions S."/>
        </authorList>
    </citation>
    <scope>NUCLEOTIDE SEQUENCE [LARGE SCALE GENOMIC DNA]</scope>
    <source>
        <strain evidence="1 2">LMG 21974</strain>
    </source>
</reference>
<name>A0A9X8MH28_9PSED</name>
<dbReference type="EMBL" id="FOEV01000018">
    <property type="protein sequence ID" value="SER36128.1"/>
    <property type="molecule type" value="Genomic_DNA"/>
</dbReference>
<dbReference type="Proteomes" id="UP000183210">
    <property type="component" value="Unassembled WGS sequence"/>
</dbReference>
<sequence length="81" mass="8435">MTASAPATVSHHNNAVAQKLRALADLLEAPAHPGVSTAVIAVGYGNEMVPFVVGENEWPRTAGMLLAASRDVCDPKARVTL</sequence>
<comment type="caution">
    <text evidence="1">The sequence shown here is derived from an EMBL/GenBank/DDBJ whole genome shotgun (WGS) entry which is preliminary data.</text>
</comment>
<protein>
    <submittedName>
        <fullName evidence="1">Uncharacterized protein</fullName>
    </submittedName>
</protein>
<organism evidence="1 2">
    <name type="scientific">Pseudomonas lutea</name>
    <dbReference type="NCBI Taxonomy" id="243924"/>
    <lineage>
        <taxon>Bacteria</taxon>
        <taxon>Pseudomonadati</taxon>
        <taxon>Pseudomonadota</taxon>
        <taxon>Gammaproteobacteria</taxon>
        <taxon>Pseudomonadales</taxon>
        <taxon>Pseudomonadaceae</taxon>
        <taxon>Pseudomonas</taxon>
    </lineage>
</organism>
<proteinExistence type="predicted"/>
<dbReference type="GeneID" id="300268716"/>
<evidence type="ECO:0000313" key="2">
    <source>
        <dbReference type="Proteomes" id="UP000183210"/>
    </source>
</evidence>
<dbReference type="AlphaFoldDB" id="A0A9X8MH28"/>